<dbReference type="PANTHER" id="PTHR42834">
    <property type="entry name" value="ENDONUCLEASE/EXONUCLEASE/PHOSPHATASE FAMILY PROTEIN (AFU_ORTHOLOGUE AFUA_3G09210)"/>
    <property type="match status" value="1"/>
</dbReference>
<dbReference type="Proteomes" id="UP001652564">
    <property type="component" value="Unassembled WGS sequence"/>
</dbReference>
<dbReference type="InterPro" id="IPR036691">
    <property type="entry name" value="Endo/exonu/phosph_ase_sf"/>
</dbReference>
<feature type="domain" description="Endonuclease/exonuclease/phosphatase" evidence="1">
    <location>
        <begin position="37"/>
        <end position="305"/>
    </location>
</feature>
<name>A0ABT2ZSF5_9RHOB</name>
<evidence type="ECO:0000313" key="2">
    <source>
        <dbReference type="EMBL" id="MCV2873880.1"/>
    </source>
</evidence>
<sequence length="339" mass="37869">MARRGVSFASFNLYNLNEPGLAIYKDTDGWDQDVYDRKIAWTAVMLRIMKADVFGFQELWHADSLSAALATAGLDGEYTAIAPPGHAGQKIVCAAAVRRSILTGTPRWIESFPDDFILKSGGDDSQTGDIEVMIDAFSRPVLRLTIQPHSNAPEIVVFICHFKSKAPTQIFREAWYDKNVHGQHSEAIGGALSTIRRTAEAMALRMLLTEEMKNTDTPVVVIGDCNDGQHSNTHNILTGQPRFLTTLSTGGGDNDLYSAQTLQQYRSERDVYYTHVYQDARESLDHILVSQEFYDNSKKRIWAFDGLEIANDHLNIDDHKETGTGDHGVVRARFVYKPA</sequence>
<dbReference type="SUPFAM" id="SSF56219">
    <property type="entry name" value="DNase I-like"/>
    <property type="match status" value="1"/>
</dbReference>
<evidence type="ECO:0000259" key="1">
    <source>
        <dbReference type="Pfam" id="PF03372"/>
    </source>
</evidence>
<dbReference type="RefSeq" id="WP_263741111.1">
    <property type="nucleotide sequence ID" value="NZ_JAOWKZ010000004.1"/>
</dbReference>
<organism evidence="2 3">
    <name type="scientific">Albidovulum litorale</name>
    <dbReference type="NCBI Taxonomy" id="2984134"/>
    <lineage>
        <taxon>Bacteria</taxon>
        <taxon>Pseudomonadati</taxon>
        <taxon>Pseudomonadota</taxon>
        <taxon>Alphaproteobacteria</taxon>
        <taxon>Rhodobacterales</taxon>
        <taxon>Paracoccaceae</taxon>
        <taxon>Albidovulum</taxon>
    </lineage>
</organism>
<dbReference type="PANTHER" id="PTHR42834:SF1">
    <property type="entry name" value="ENDONUCLEASE_EXONUCLEASE_PHOSPHATASE FAMILY PROTEIN (AFU_ORTHOLOGUE AFUA_3G09210)"/>
    <property type="match status" value="1"/>
</dbReference>
<evidence type="ECO:0000313" key="3">
    <source>
        <dbReference type="Proteomes" id="UP001652564"/>
    </source>
</evidence>
<keyword evidence="3" id="KW-1185">Reference proteome</keyword>
<accession>A0ABT2ZSF5</accession>
<dbReference type="Pfam" id="PF03372">
    <property type="entry name" value="Exo_endo_phos"/>
    <property type="match status" value="1"/>
</dbReference>
<protein>
    <recommendedName>
        <fullName evidence="1">Endonuclease/exonuclease/phosphatase domain-containing protein</fullName>
    </recommendedName>
</protein>
<proteinExistence type="predicted"/>
<gene>
    <name evidence="2" type="ORF">OEZ71_16405</name>
</gene>
<dbReference type="InterPro" id="IPR005135">
    <property type="entry name" value="Endo/exonuclease/phosphatase"/>
</dbReference>
<dbReference type="Gene3D" id="3.60.10.10">
    <property type="entry name" value="Endonuclease/exonuclease/phosphatase"/>
    <property type="match status" value="1"/>
</dbReference>
<dbReference type="EMBL" id="JAOWKZ010000004">
    <property type="protein sequence ID" value="MCV2873880.1"/>
    <property type="molecule type" value="Genomic_DNA"/>
</dbReference>
<reference evidence="2 3" key="1">
    <citation type="submission" date="2022-10" db="EMBL/GenBank/DDBJ databases">
        <title>Defluviimonas sp. nov., isolated from ocean surface sediments.</title>
        <authorList>
            <person name="He W."/>
            <person name="Wang L."/>
            <person name="Zhang D.-F."/>
        </authorList>
    </citation>
    <scope>NUCLEOTIDE SEQUENCE [LARGE SCALE GENOMIC DNA]</scope>
    <source>
        <strain evidence="2 3">WL0050</strain>
    </source>
</reference>
<comment type="caution">
    <text evidence="2">The sequence shown here is derived from an EMBL/GenBank/DDBJ whole genome shotgun (WGS) entry which is preliminary data.</text>
</comment>